<proteinExistence type="predicted"/>
<keyword evidence="2" id="KW-1185">Reference proteome</keyword>
<feature type="non-terminal residue" evidence="1">
    <location>
        <position position="1"/>
    </location>
</feature>
<feature type="non-terminal residue" evidence="1">
    <location>
        <position position="66"/>
    </location>
</feature>
<organism evidence="1 2">
    <name type="scientific">Mycena maculata</name>
    <dbReference type="NCBI Taxonomy" id="230809"/>
    <lineage>
        <taxon>Eukaryota</taxon>
        <taxon>Fungi</taxon>
        <taxon>Dikarya</taxon>
        <taxon>Basidiomycota</taxon>
        <taxon>Agaricomycotina</taxon>
        <taxon>Agaricomycetes</taxon>
        <taxon>Agaricomycetidae</taxon>
        <taxon>Agaricales</taxon>
        <taxon>Marasmiineae</taxon>
        <taxon>Mycenaceae</taxon>
        <taxon>Mycena</taxon>
    </lineage>
</organism>
<dbReference type="EMBL" id="JARJLG010000051">
    <property type="protein sequence ID" value="KAJ7759746.1"/>
    <property type="molecule type" value="Genomic_DNA"/>
</dbReference>
<protein>
    <submittedName>
        <fullName evidence="1">Uncharacterized protein</fullName>
    </submittedName>
</protein>
<sequence>KMRGIIYGGQSHFTCRFVSPNGSIWFNDGISTGSECIPDGNIHDTSSVWRLNRCGQKHAVAVIYAR</sequence>
<comment type="caution">
    <text evidence="1">The sequence shown here is derived from an EMBL/GenBank/DDBJ whole genome shotgun (WGS) entry which is preliminary data.</text>
</comment>
<evidence type="ECO:0000313" key="2">
    <source>
        <dbReference type="Proteomes" id="UP001215280"/>
    </source>
</evidence>
<dbReference type="AlphaFoldDB" id="A0AAD7J9H4"/>
<gene>
    <name evidence="1" type="ORF">DFH07DRAFT_689420</name>
</gene>
<dbReference type="Proteomes" id="UP001215280">
    <property type="component" value="Unassembled WGS sequence"/>
</dbReference>
<evidence type="ECO:0000313" key="1">
    <source>
        <dbReference type="EMBL" id="KAJ7759746.1"/>
    </source>
</evidence>
<accession>A0AAD7J9H4</accession>
<name>A0AAD7J9H4_9AGAR</name>
<reference evidence="1" key="1">
    <citation type="submission" date="2023-03" db="EMBL/GenBank/DDBJ databases">
        <title>Massive genome expansion in bonnet fungi (Mycena s.s.) driven by repeated elements and novel gene families across ecological guilds.</title>
        <authorList>
            <consortium name="Lawrence Berkeley National Laboratory"/>
            <person name="Harder C.B."/>
            <person name="Miyauchi S."/>
            <person name="Viragh M."/>
            <person name="Kuo A."/>
            <person name="Thoen E."/>
            <person name="Andreopoulos B."/>
            <person name="Lu D."/>
            <person name="Skrede I."/>
            <person name="Drula E."/>
            <person name="Henrissat B."/>
            <person name="Morin E."/>
            <person name="Kohler A."/>
            <person name="Barry K."/>
            <person name="LaButti K."/>
            <person name="Morin E."/>
            <person name="Salamov A."/>
            <person name="Lipzen A."/>
            <person name="Mereny Z."/>
            <person name="Hegedus B."/>
            <person name="Baldrian P."/>
            <person name="Stursova M."/>
            <person name="Weitz H."/>
            <person name="Taylor A."/>
            <person name="Grigoriev I.V."/>
            <person name="Nagy L.G."/>
            <person name="Martin F."/>
            <person name="Kauserud H."/>
        </authorList>
    </citation>
    <scope>NUCLEOTIDE SEQUENCE</scope>
    <source>
        <strain evidence="1">CBHHK188m</strain>
    </source>
</reference>